<reference evidence="1 2" key="1">
    <citation type="submission" date="2021-05" db="EMBL/GenBank/DDBJ databases">
        <title>Description of Cellulomonas sp. DKR-3 sp. nov.</title>
        <authorList>
            <person name="Dahal R.H."/>
            <person name="Chaudhary D.K."/>
        </authorList>
    </citation>
    <scope>NUCLEOTIDE SEQUENCE [LARGE SCALE GENOMIC DNA]</scope>
    <source>
        <strain evidence="1 2">DKR-3</strain>
    </source>
</reference>
<keyword evidence="2" id="KW-1185">Reference proteome</keyword>
<evidence type="ECO:0000313" key="1">
    <source>
        <dbReference type="EMBL" id="MBT0995523.1"/>
    </source>
</evidence>
<dbReference type="Proteomes" id="UP000722125">
    <property type="component" value="Unassembled WGS sequence"/>
</dbReference>
<gene>
    <name evidence="1" type="ORF">KIN34_14655</name>
</gene>
<dbReference type="RefSeq" id="WP_214352542.1">
    <property type="nucleotide sequence ID" value="NZ_JAHBOH010000002.1"/>
</dbReference>
<name>A0ABS5U298_9CELL</name>
<organism evidence="1 2">
    <name type="scientific">Cellulomonas fulva</name>
    <dbReference type="NCBI Taxonomy" id="2835530"/>
    <lineage>
        <taxon>Bacteria</taxon>
        <taxon>Bacillati</taxon>
        <taxon>Actinomycetota</taxon>
        <taxon>Actinomycetes</taxon>
        <taxon>Micrococcales</taxon>
        <taxon>Cellulomonadaceae</taxon>
        <taxon>Cellulomonas</taxon>
    </lineage>
</organism>
<sequence length="182" mass="20150">MTSKWQCPAVMGRVGCPARGQASTASAIELGLPLLRPPADFALRGCCTQKTIDFTPSLDEPSHQRKLAQAEYFLSTAWRRLYKGRARVEGVFGIIKNPGRERVQRGQARIGGIAWMTLVLAIKASVFNEHELRAWHERTGLGPADHPLLQPEPVYNGFAHLTQEQADAIDETNLADVHRRAA</sequence>
<protein>
    <recommendedName>
        <fullName evidence="3">Transposase DDE domain-containing protein</fullName>
    </recommendedName>
</protein>
<dbReference type="EMBL" id="JAHBOH010000002">
    <property type="protein sequence ID" value="MBT0995523.1"/>
    <property type="molecule type" value="Genomic_DNA"/>
</dbReference>
<evidence type="ECO:0000313" key="2">
    <source>
        <dbReference type="Proteomes" id="UP000722125"/>
    </source>
</evidence>
<evidence type="ECO:0008006" key="3">
    <source>
        <dbReference type="Google" id="ProtNLM"/>
    </source>
</evidence>
<comment type="caution">
    <text evidence="1">The sequence shown here is derived from an EMBL/GenBank/DDBJ whole genome shotgun (WGS) entry which is preliminary data.</text>
</comment>
<proteinExistence type="predicted"/>
<accession>A0ABS5U298</accession>